<reference evidence="2 3" key="1">
    <citation type="submission" date="2022-12" db="EMBL/GenBank/DDBJ databases">
        <title>Chitinophagaceae gen. sp. nov., a new member of the family Chitinophagaceae, isolated from soil in a chemical factory.</title>
        <authorList>
            <person name="Ke Z."/>
        </authorList>
    </citation>
    <scope>NUCLEOTIDE SEQUENCE [LARGE SCALE GENOMIC DNA]</scope>
    <source>
        <strain evidence="2 3">LY-5</strain>
    </source>
</reference>
<evidence type="ECO:0000313" key="3">
    <source>
        <dbReference type="Proteomes" id="UP001210231"/>
    </source>
</evidence>
<gene>
    <name evidence="2" type="ORF">O3P16_08190</name>
</gene>
<accession>A0ABT4UIW4</accession>
<dbReference type="Pfam" id="PF11138">
    <property type="entry name" value="DUF2911"/>
    <property type="match status" value="1"/>
</dbReference>
<comment type="caution">
    <text evidence="2">The sequence shown here is derived from an EMBL/GenBank/DDBJ whole genome shotgun (WGS) entry which is preliminary data.</text>
</comment>
<sequence>MKKICLLSALVLSMSISQAQSIKFPAPSTSQTIKQQFGVGTVELSYSRPSVKGRQIFGNIEPYGVVWRTGANGATILDFSNDVVIGGKSIKAGKYGLLSIPGKSEWTFIITSDLNVTNAASYKAENDIVRVKSKVYPLTAPMETLTLDFGDITNSSMTLQMAWENTFASFTITTNTDELVMANIEKAFADQTVTKKPYRDAAQYYFENGKDLNKAYEWSQKAVEENGNAFWLHLLNARIAAKLGKKAEAKKSAEKTIELAKAAQNSQYENMAKDLIKTL</sequence>
<dbReference type="InterPro" id="IPR011990">
    <property type="entry name" value="TPR-like_helical_dom_sf"/>
</dbReference>
<feature type="chain" id="PRO_5046901598" evidence="1">
    <location>
        <begin position="20"/>
        <end position="279"/>
    </location>
</feature>
<protein>
    <submittedName>
        <fullName evidence="2">DUF2911 domain-containing protein</fullName>
    </submittedName>
</protein>
<evidence type="ECO:0000256" key="1">
    <source>
        <dbReference type="SAM" id="SignalP"/>
    </source>
</evidence>
<evidence type="ECO:0000313" key="2">
    <source>
        <dbReference type="EMBL" id="MDA3614785.1"/>
    </source>
</evidence>
<dbReference type="SUPFAM" id="SSF48452">
    <property type="entry name" value="TPR-like"/>
    <property type="match status" value="1"/>
</dbReference>
<dbReference type="RefSeq" id="WP_407031109.1">
    <property type="nucleotide sequence ID" value="NZ_JAQGEF010000007.1"/>
</dbReference>
<dbReference type="InterPro" id="IPR021314">
    <property type="entry name" value="DUF2911"/>
</dbReference>
<keyword evidence="3" id="KW-1185">Reference proteome</keyword>
<dbReference type="Proteomes" id="UP001210231">
    <property type="component" value="Unassembled WGS sequence"/>
</dbReference>
<keyword evidence="1" id="KW-0732">Signal</keyword>
<name>A0ABT4UIW4_9BACT</name>
<organism evidence="2 3">
    <name type="scientific">Polluticaenibacter yanchengensis</name>
    <dbReference type="NCBI Taxonomy" id="3014562"/>
    <lineage>
        <taxon>Bacteria</taxon>
        <taxon>Pseudomonadati</taxon>
        <taxon>Bacteroidota</taxon>
        <taxon>Chitinophagia</taxon>
        <taxon>Chitinophagales</taxon>
        <taxon>Chitinophagaceae</taxon>
        <taxon>Polluticaenibacter</taxon>
    </lineage>
</organism>
<proteinExistence type="predicted"/>
<dbReference type="EMBL" id="JAQGEF010000007">
    <property type="protein sequence ID" value="MDA3614785.1"/>
    <property type="molecule type" value="Genomic_DNA"/>
</dbReference>
<feature type="signal peptide" evidence="1">
    <location>
        <begin position="1"/>
        <end position="19"/>
    </location>
</feature>